<dbReference type="CDD" id="cd14485">
    <property type="entry name" value="mltA_like_LT_A"/>
    <property type="match status" value="1"/>
</dbReference>
<evidence type="ECO:0000256" key="1">
    <source>
        <dbReference type="ARBA" id="ARBA00001420"/>
    </source>
</evidence>
<evidence type="ECO:0000313" key="7">
    <source>
        <dbReference type="EMBL" id="QDU65012.1"/>
    </source>
</evidence>
<keyword evidence="3 7" id="KW-0456">Lyase</keyword>
<evidence type="ECO:0000256" key="2">
    <source>
        <dbReference type="ARBA" id="ARBA00012587"/>
    </source>
</evidence>
<dbReference type="Gene3D" id="2.40.240.50">
    <property type="entry name" value="Barwin-like endoglucanases"/>
    <property type="match status" value="1"/>
</dbReference>
<keyword evidence="8" id="KW-1185">Reference proteome</keyword>
<evidence type="ECO:0000256" key="3">
    <source>
        <dbReference type="ARBA" id="ARBA00023239"/>
    </source>
</evidence>
<dbReference type="PROSITE" id="PS51257">
    <property type="entry name" value="PROKAR_LIPOPROTEIN"/>
    <property type="match status" value="1"/>
</dbReference>
<dbReference type="PIRSF" id="PIRSF019422">
    <property type="entry name" value="MltA"/>
    <property type="match status" value="1"/>
</dbReference>
<dbReference type="RefSeq" id="WP_145061235.1">
    <property type="nucleotide sequence ID" value="NZ_CP036287.1"/>
</dbReference>
<dbReference type="PANTHER" id="PTHR30124">
    <property type="entry name" value="MEMBRANE-BOUND LYTIC MUREIN TRANSGLYCOSYLASE A"/>
    <property type="match status" value="1"/>
</dbReference>
<organism evidence="7 8">
    <name type="scientific">Engelhardtia mirabilis</name>
    <dbReference type="NCBI Taxonomy" id="2528011"/>
    <lineage>
        <taxon>Bacteria</taxon>
        <taxon>Pseudomonadati</taxon>
        <taxon>Planctomycetota</taxon>
        <taxon>Planctomycetia</taxon>
        <taxon>Planctomycetia incertae sedis</taxon>
        <taxon>Engelhardtia</taxon>
    </lineage>
</organism>
<dbReference type="Gene3D" id="2.40.40.10">
    <property type="entry name" value="RlpA-like domain"/>
    <property type="match status" value="1"/>
</dbReference>
<dbReference type="GO" id="GO:0004553">
    <property type="term" value="F:hydrolase activity, hydrolyzing O-glycosyl compounds"/>
    <property type="evidence" value="ECO:0007669"/>
    <property type="project" value="InterPro"/>
</dbReference>
<sequence>MRRLVPLLLACALTAVGCRSADYDRPLPEGAAALIPLPAGWDSPDVAESWQRRAELAPALERSITWLRRPHTQRFFPQAGMTHERVLASCVRLAELLEDSSDGEEFQRAFDQEFEVFVSAGWNGRGGGVLFTAYYTPVFEGSLTESDAYHWPLYAKPDDLVTDADGRVLGIASLEGKPYPSRRAIEKYHLLENRDLELVWLRDPLDAYLCHVQGSAVISLPDGEELRLGFGGTNGREYTSLAAALVEDKQLDAGARGIPAIRAWASANPERVEEYLHRNERYTFFTPIDGRPHGSLDFPVEPLASLATDKTVFPRGAPVFVDADLSTGVGASTRPLNAILLDQDTGGGIRTAGRADIYVGVGDEAGSVAGRTASEGQLYYLMLREDLVPLYSR</sequence>
<dbReference type="InterPro" id="IPR026044">
    <property type="entry name" value="MltA"/>
</dbReference>
<dbReference type="AlphaFoldDB" id="A0A518BDI2"/>
<dbReference type="Proteomes" id="UP000316921">
    <property type="component" value="Chromosome"/>
</dbReference>
<evidence type="ECO:0000313" key="8">
    <source>
        <dbReference type="Proteomes" id="UP000316921"/>
    </source>
</evidence>
<dbReference type="GO" id="GO:0019867">
    <property type="term" value="C:outer membrane"/>
    <property type="evidence" value="ECO:0007669"/>
    <property type="project" value="InterPro"/>
</dbReference>
<protein>
    <recommendedName>
        <fullName evidence="2">peptidoglycan lytic exotransglycosylase</fullName>
        <ecNumber evidence="2">4.2.2.n1</ecNumber>
    </recommendedName>
    <alternativeName>
        <fullName evidence="5">Murein hydrolase A</fullName>
    </alternativeName>
</protein>
<dbReference type="EC" id="4.2.2.n1" evidence="2"/>
<feature type="domain" description="Lytic transglycosylase MltA" evidence="6">
    <location>
        <begin position="138"/>
        <end position="286"/>
    </location>
</feature>
<dbReference type="Pfam" id="PF03562">
    <property type="entry name" value="MltA"/>
    <property type="match status" value="1"/>
</dbReference>
<dbReference type="GO" id="GO:0008933">
    <property type="term" value="F:peptidoglycan lytic transglycosylase activity"/>
    <property type="evidence" value="ECO:0007669"/>
    <property type="project" value="TreeGrafter"/>
</dbReference>
<evidence type="ECO:0000259" key="6">
    <source>
        <dbReference type="SMART" id="SM00925"/>
    </source>
</evidence>
<comment type="catalytic activity">
    <reaction evidence="1">
        <text>Exolytic cleavage of the (1-&gt;4)-beta-glycosidic linkage between N-acetylmuramic acid (MurNAc) and N-acetylglucosamine (GlcNAc) residues in peptidoglycan, from either the reducing or the non-reducing ends of the peptidoglycan chains, with concomitant formation of a 1,6-anhydrobond in the MurNAc residue.</text>
        <dbReference type="EC" id="4.2.2.n1"/>
    </reaction>
</comment>
<dbReference type="GO" id="GO:0071555">
    <property type="term" value="P:cell wall organization"/>
    <property type="evidence" value="ECO:0007669"/>
    <property type="project" value="UniProtKB-KW"/>
</dbReference>
<dbReference type="EMBL" id="CP036287">
    <property type="protein sequence ID" value="QDU65012.1"/>
    <property type="molecule type" value="Genomic_DNA"/>
</dbReference>
<dbReference type="GO" id="GO:0009254">
    <property type="term" value="P:peptidoglycan turnover"/>
    <property type="evidence" value="ECO:0007669"/>
    <property type="project" value="InterPro"/>
</dbReference>
<dbReference type="InterPro" id="IPR010611">
    <property type="entry name" value="3D_dom"/>
</dbReference>
<gene>
    <name evidence="7" type="primary">mltA</name>
    <name evidence="7" type="ORF">Pla133_00750</name>
</gene>
<accession>A0A518BDI2</accession>
<reference evidence="7 8" key="1">
    <citation type="submission" date="2019-02" db="EMBL/GenBank/DDBJ databases">
        <title>Deep-cultivation of Planctomycetes and their phenomic and genomic characterization uncovers novel biology.</title>
        <authorList>
            <person name="Wiegand S."/>
            <person name="Jogler M."/>
            <person name="Boedeker C."/>
            <person name="Pinto D."/>
            <person name="Vollmers J."/>
            <person name="Rivas-Marin E."/>
            <person name="Kohn T."/>
            <person name="Peeters S.H."/>
            <person name="Heuer A."/>
            <person name="Rast P."/>
            <person name="Oberbeckmann S."/>
            <person name="Bunk B."/>
            <person name="Jeske O."/>
            <person name="Meyerdierks A."/>
            <person name="Storesund J.E."/>
            <person name="Kallscheuer N."/>
            <person name="Luecker S."/>
            <person name="Lage O.M."/>
            <person name="Pohl T."/>
            <person name="Merkel B.J."/>
            <person name="Hornburger P."/>
            <person name="Mueller R.-W."/>
            <person name="Bruemmer F."/>
            <person name="Labrenz M."/>
            <person name="Spormann A.M."/>
            <person name="Op den Camp H."/>
            <person name="Overmann J."/>
            <person name="Amann R."/>
            <person name="Jetten M.S.M."/>
            <person name="Mascher T."/>
            <person name="Medema M.H."/>
            <person name="Devos D.P."/>
            <person name="Kaster A.-K."/>
            <person name="Ovreas L."/>
            <person name="Rohde M."/>
            <person name="Galperin M.Y."/>
            <person name="Jogler C."/>
        </authorList>
    </citation>
    <scope>NUCLEOTIDE SEQUENCE [LARGE SCALE GENOMIC DNA]</scope>
    <source>
        <strain evidence="7 8">Pla133</strain>
    </source>
</reference>
<proteinExistence type="predicted"/>
<keyword evidence="4" id="KW-0961">Cell wall biogenesis/degradation</keyword>
<name>A0A518BDI2_9BACT</name>
<dbReference type="InterPro" id="IPR036908">
    <property type="entry name" value="RlpA-like_sf"/>
</dbReference>
<dbReference type="PANTHER" id="PTHR30124:SF0">
    <property type="entry name" value="MEMBRANE-BOUND LYTIC MUREIN TRANSGLYCOSYLASE A"/>
    <property type="match status" value="1"/>
</dbReference>
<evidence type="ECO:0000256" key="4">
    <source>
        <dbReference type="ARBA" id="ARBA00023316"/>
    </source>
</evidence>
<dbReference type="Pfam" id="PF06725">
    <property type="entry name" value="3D"/>
    <property type="match status" value="1"/>
</dbReference>
<dbReference type="CDD" id="cd14668">
    <property type="entry name" value="mlta_B"/>
    <property type="match status" value="1"/>
</dbReference>
<dbReference type="InterPro" id="IPR005300">
    <property type="entry name" value="MltA_B"/>
</dbReference>
<dbReference type="SMART" id="SM00925">
    <property type="entry name" value="MltA"/>
    <property type="match status" value="1"/>
</dbReference>
<dbReference type="SUPFAM" id="SSF50685">
    <property type="entry name" value="Barwin-like endoglucanases"/>
    <property type="match status" value="1"/>
</dbReference>
<evidence type="ECO:0000256" key="5">
    <source>
        <dbReference type="ARBA" id="ARBA00030918"/>
    </source>
</evidence>
<dbReference type="GO" id="GO:0009253">
    <property type="term" value="P:peptidoglycan catabolic process"/>
    <property type="evidence" value="ECO:0007669"/>
    <property type="project" value="TreeGrafter"/>
</dbReference>
<dbReference type="KEGG" id="pbap:Pla133_00750"/>